<evidence type="ECO:0000259" key="3">
    <source>
        <dbReference type="PROSITE" id="PS51462"/>
    </source>
</evidence>
<dbReference type="EMBL" id="JBHUEK010000010">
    <property type="protein sequence ID" value="MFD1778545.1"/>
    <property type="molecule type" value="Genomic_DNA"/>
</dbReference>
<dbReference type="InterPro" id="IPR020084">
    <property type="entry name" value="NUDIX_hydrolase_CS"/>
</dbReference>
<reference evidence="5" key="1">
    <citation type="journal article" date="2019" name="Int. J. Syst. Evol. Microbiol.">
        <title>The Global Catalogue of Microorganisms (GCM) 10K type strain sequencing project: providing services to taxonomists for standard genome sequencing and annotation.</title>
        <authorList>
            <consortium name="The Broad Institute Genomics Platform"/>
            <consortium name="The Broad Institute Genome Sequencing Center for Infectious Disease"/>
            <person name="Wu L."/>
            <person name="Ma J."/>
        </authorList>
    </citation>
    <scope>NUCLEOTIDE SEQUENCE [LARGE SCALE GENOMIC DNA]</scope>
    <source>
        <strain evidence="5">CCUG 15531</strain>
    </source>
</reference>
<dbReference type="PROSITE" id="PS00893">
    <property type="entry name" value="NUDIX_BOX"/>
    <property type="match status" value="1"/>
</dbReference>
<keyword evidence="5" id="KW-1185">Reference proteome</keyword>
<organism evidence="4 5">
    <name type="scientific">Fredinandcohnia salidurans</name>
    <dbReference type="NCBI Taxonomy" id="2595041"/>
    <lineage>
        <taxon>Bacteria</taxon>
        <taxon>Bacillati</taxon>
        <taxon>Bacillota</taxon>
        <taxon>Bacilli</taxon>
        <taxon>Bacillales</taxon>
        <taxon>Bacillaceae</taxon>
        <taxon>Fredinandcohnia</taxon>
    </lineage>
</organism>
<dbReference type="Gene3D" id="3.90.79.10">
    <property type="entry name" value="Nucleoside Triphosphate Pyrophosphohydrolase"/>
    <property type="match status" value="1"/>
</dbReference>
<dbReference type="Proteomes" id="UP001597227">
    <property type="component" value="Unassembled WGS sequence"/>
</dbReference>
<dbReference type="InterPro" id="IPR015797">
    <property type="entry name" value="NUDIX_hydrolase-like_dom_sf"/>
</dbReference>
<evidence type="ECO:0000256" key="1">
    <source>
        <dbReference type="ARBA" id="ARBA00001946"/>
    </source>
</evidence>
<dbReference type="PANTHER" id="PTHR43046">
    <property type="entry name" value="GDP-MANNOSE MANNOSYL HYDROLASE"/>
    <property type="match status" value="1"/>
</dbReference>
<sequence length="161" mass="18619">MSETHGNIFKIRQAVGAIVYKEDHYLLVHKTKINTQTGTEKIDGEWDFVKGGIEESDESPRHAILRELQEETGSTDFSIMKEFDEKIHFEFPEKMKKKIGYDRQETTMFLVGFTGSKCDLAPVDEEIADLQFIPENEVADKLTHEDTRIFFIKKLSQQSTK</sequence>
<comment type="cofactor">
    <cofactor evidence="1">
        <name>Mg(2+)</name>
        <dbReference type="ChEBI" id="CHEBI:18420"/>
    </cofactor>
</comment>
<feature type="domain" description="Nudix hydrolase" evidence="3">
    <location>
        <begin position="10"/>
        <end position="155"/>
    </location>
</feature>
<evidence type="ECO:0000256" key="2">
    <source>
        <dbReference type="ARBA" id="ARBA00022801"/>
    </source>
</evidence>
<comment type="caution">
    <text evidence="4">The sequence shown here is derived from an EMBL/GenBank/DDBJ whole genome shotgun (WGS) entry which is preliminary data.</text>
</comment>
<dbReference type="SUPFAM" id="SSF55811">
    <property type="entry name" value="Nudix"/>
    <property type="match status" value="1"/>
</dbReference>
<dbReference type="PROSITE" id="PS51462">
    <property type="entry name" value="NUDIX"/>
    <property type="match status" value="1"/>
</dbReference>
<dbReference type="InterPro" id="IPR000086">
    <property type="entry name" value="NUDIX_hydrolase_dom"/>
</dbReference>
<gene>
    <name evidence="4" type="ORF">ACFSFW_07685</name>
</gene>
<protein>
    <submittedName>
        <fullName evidence="4">NUDIX domain-containing protein</fullName>
    </submittedName>
</protein>
<dbReference type="Pfam" id="PF00293">
    <property type="entry name" value="NUDIX"/>
    <property type="match status" value="1"/>
</dbReference>
<dbReference type="RefSeq" id="WP_388036821.1">
    <property type="nucleotide sequence ID" value="NZ_JBHUEK010000010.1"/>
</dbReference>
<name>A0ABW4MKZ7_9BACI</name>
<keyword evidence="2" id="KW-0378">Hydrolase</keyword>
<proteinExistence type="predicted"/>
<evidence type="ECO:0000313" key="4">
    <source>
        <dbReference type="EMBL" id="MFD1778545.1"/>
    </source>
</evidence>
<evidence type="ECO:0000313" key="5">
    <source>
        <dbReference type="Proteomes" id="UP001597227"/>
    </source>
</evidence>
<accession>A0ABW4MKZ7</accession>
<dbReference type="PANTHER" id="PTHR43046:SF14">
    <property type="entry name" value="MUTT_NUDIX FAMILY PROTEIN"/>
    <property type="match status" value="1"/>
</dbReference>